<dbReference type="EMBL" id="CM056742">
    <property type="protein sequence ID" value="KAJ8677979.1"/>
    <property type="molecule type" value="Genomic_DNA"/>
</dbReference>
<evidence type="ECO:0000313" key="1">
    <source>
        <dbReference type="EMBL" id="KAJ8677979.1"/>
    </source>
</evidence>
<gene>
    <name evidence="1" type="ORF">QAD02_013766</name>
</gene>
<proteinExistence type="predicted"/>
<keyword evidence="2" id="KW-1185">Reference proteome</keyword>
<name>A0ACC2P321_9HYME</name>
<sequence length="419" mass="42789">MMPVLELNFLLIISPTLYKKHPTSVLPLESQLHTDSRIVSELEIDRAEAVGLREPTSAAAVAAATSSAAVAVTTSAAAVAATTSAAAVAAATSTAAVAATTSAAAVAAATSTAAVAAATSSAAVAVTTSAAAVAATTSAAAVAATTSAAAVAAATSTAAVAAATSAAAVAAATSAAAVAGATSFAARAAVPRAHTCNGDRGVFCHICGEFELRKNQRSITKDNRISYKECYGFAMSVMAWSPDSLCSKCRVMLFQSCEFVKRDWLRIASPGLWRKPSTREDCHFCMTDVQGISAETKCRIKNATVPTMTVPVLSPNLHQKAPILIVSDVESGSWKVSQSENKEGVETDDAEGVGHGIEEDRNEQEAEVQDDASDETSSNETSAEEESEEYISAGGNCVEWDLDSCDSGSTSGAILVHLG</sequence>
<reference evidence="1" key="1">
    <citation type="submission" date="2023-04" db="EMBL/GenBank/DDBJ databases">
        <title>A chromosome-level genome assembly of the parasitoid wasp Eretmocerus hayati.</title>
        <authorList>
            <person name="Zhong Y."/>
            <person name="Liu S."/>
            <person name="Liu Y."/>
        </authorList>
    </citation>
    <scope>NUCLEOTIDE SEQUENCE</scope>
    <source>
        <strain evidence="1">ZJU_SS_LIU_2023</strain>
    </source>
</reference>
<comment type="caution">
    <text evidence="1">The sequence shown here is derived from an EMBL/GenBank/DDBJ whole genome shotgun (WGS) entry which is preliminary data.</text>
</comment>
<dbReference type="Proteomes" id="UP001239111">
    <property type="component" value="Chromosome 2"/>
</dbReference>
<protein>
    <submittedName>
        <fullName evidence="1">Uncharacterized protein</fullName>
    </submittedName>
</protein>
<accession>A0ACC2P321</accession>
<evidence type="ECO:0000313" key="2">
    <source>
        <dbReference type="Proteomes" id="UP001239111"/>
    </source>
</evidence>
<organism evidence="1 2">
    <name type="scientific">Eretmocerus hayati</name>
    <dbReference type="NCBI Taxonomy" id="131215"/>
    <lineage>
        <taxon>Eukaryota</taxon>
        <taxon>Metazoa</taxon>
        <taxon>Ecdysozoa</taxon>
        <taxon>Arthropoda</taxon>
        <taxon>Hexapoda</taxon>
        <taxon>Insecta</taxon>
        <taxon>Pterygota</taxon>
        <taxon>Neoptera</taxon>
        <taxon>Endopterygota</taxon>
        <taxon>Hymenoptera</taxon>
        <taxon>Apocrita</taxon>
        <taxon>Proctotrupomorpha</taxon>
        <taxon>Chalcidoidea</taxon>
        <taxon>Aphelinidae</taxon>
        <taxon>Aphelininae</taxon>
        <taxon>Eretmocerus</taxon>
    </lineage>
</organism>